<proteinExistence type="inferred from homology"/>
<keyword evidence="5" id="KW-0812">Transmembrane</keyword>
<evidence type="ECO:0000256" key="6">
    <source>
        <dbReference type="ARBA" id="ARBA00022824"/>
    </source>
</evidence>
<keyword evidence="7" id="KW-1133">Transmembrane helix</keyword>
<dbReference type="EC" id="2.3.1.-" evidence="11"/>
<dbReference type="Pfam" id="PF03982">
    <property type="entry name" value="DAGAT"/>
    <property type="match status" value="1"/>
</dbReference>
<keyword evidence="8" id="KW-0443">Lipid metabolism</keyword>
<evidence type="ECO:0000256" key="4">
    <source>
        <dbReference type="ARBA" id="ARBA00022679"/>
    </source>
</evidence>
<name>A0AA40G708_9HYME</name>
<dbReference type="EMBL" id="JAHYIQ010000005">
    <property type="protein sequence ID" value="KAK1132262.1"/>
    <property type="molecule type" value="Genomic_DNA"/>
</dbReference>
<comment type="subcellular location">
    <subcellularLocation>
        <location evidence="1 11">Endoplasmic reticulum membrane</location>
        <topology evidence="1 11">Multi-pass membrane protein</topology>
    </subcellularLocation>
</comment>
<keyword evidence="13" id="KW-1185">Reference proteome</keyword>
<evidence type="ECO:0000256" key="8">
    <source>
        <dbReference type="ARBA" id="ARBA00023098"/>
    </source>
</evidence>
<evidence type="ECO:0000256" key="2">
    <source>
        <dbReference type="ARBA" id="ARBA00005420"/>
    </source>
</evidence>
<dbReference type="CDD" id="cd07987">
    <property type="entry name" value="LPLAT_MGAT-like"/>
    <property type="match status" value="1"/>
</dbReference>
<evidence type="ECO:0000256" key="5">
    <source>
        <dbReference type="ARBA" id="ARBA00022692"/>
    </source>
</evidence>
<evidence type="ECO:0000256" key="7">
    <source>
        <dbReference type="ARBA" id="ARBA00022989"/>
    </source>
</evidence>
<evidence type="ECO:0000313" key="12">
    <source>
        <dbReference type="EMBL" id="KAK1132262.1"/>
    </source>
</evidence>
<dbReference type="Proteomes" id="UP001177670">
    <property type="component" value="Unassembled WGS sequence"/>
</dbReference>
<sequence>MLIAAFHQLLTKNHSWETEDEREAMEIFGIKFTPLEVVLQRYLEMLATMVTMCGLLHLSKMGYLLAIYLFFYSETSRYCVLFYFIWIYYDNYLYPVGGRRSQFKQWLRTCTWNRYVCNYFPIKLVKTTDLDPKKSYLFCNFPHGIMCCGVYGAFATDATGFRELFPGLDINIIMLDQFFKTPFFRDYVRVINAASSSPESMNLLLSTKPEAPYTGNASVLMPGGAAEIIESKPGTYRILIKRRKGFVRLSLKNGVSMVPVCSFGETNVYNQITFPEGSFMKKVMNFIRKILGLPPFFLIGRGLFQNYFGFIPRRTPITVVVGSPMHLPKIENPTDEQINEYHKKFVDHLVDFFEKEKYKYVENADSVHLEFV</sequence>
<keyword evidence="4 11" id="KW-0808">Transferase</keyword>
<keyword evidence="3" id="KW-0444">Lipid biosynthesis</keyword>
<accession>A0AA40G708</accession>
<dbReference type="GO" id="GO:0019432">
    <property type="term" value="P:triglyceride biosynthetic process"/>
    <property type="evidence" value="ECO:0007669"/>
    <property type="project" value="TreeGrafter"/>
</dbReference>
<evidence type="ECO:0000256" key="11">
    <source>
        <dbReference type="RuleBase" id="RU367023"/>
    </source>
</evidence>
<evidence type="ECO:0000256" key="10">
    <source>
        <dbReference type="ARBA" id="ARBA00023315"/>
    </source>
</evidence>
<dbReference type="GO" id="GO:0004144">
    <property type="term" value="F:diacylglycerol O-acyltransferase activity"/>
    <property type="evidence" value="ECO:0007669"/>
    <property type="project" value="TreeGrafter"/>
</dbReference>
<keyword evidence="10" id="KW-0012">Acyltransferase</keyword>
<evidence type="ECO:0000256" key="1">
    <source>
        <dbReference type="ARBA" id="ARBA00004477"/>
    </source>
</evidence>
<comment type="similarity">
    <text evidence="2 11">Belongs to the diacylglycerol acyltransferase family.</text>
</comment>
<reference evidence="12" key="1">
    <citation type="submission" date="2021-10" db="EMBL/GenBank/DDBJ databases">
        <title>Melipona bicolor Genome sequencing and assembly.</title>
        <authorList>
            <person name="Araujo N.S."/>
            <person name="Arias M.C."/>
        </authorList>
    </citation>
    <scope>NUCLEOTIDE SEQUENCE</scope>
    <source>
        <strain evidence="12">USP_2M_L1-L4_2017</strain>
        <tissue evidence="12">Whole body</tissue>
    </source>
</reference>
<dbReference type="AlphaFoldDB" id="A0AA40G708"/>
<comment type="caution">
    <text evidence="12">The sequence shown here is derived from an EMBL/GenBank/DDBJ whole genome shotgun (WGS) entry which is preliminary data.</text>
</comment>
<evidence type="ECO:0000313" key="13">
    <source>
        <dbReference type="Proteomes" id="UP001177670"/>
    </source>
</evidence>
<gene>
    <name evidence="12" type="ORF">K0M31_016384</name>
</gene>
<dbReference type="InterPro" id="IPR007130">
    <property type="entry name" value="DAGAT"/>
</dbReference>
<dbReference type="PANTHER" id="PTHR12317">
    <property type="entry name" value="DIACYLGLYCEROL O-ACYLTRANSFERASE"/>
    <property type="match status" value="1"/>
</dbReference>
<dbReference type="PANTHER" id="PTHR12317:SF79">
    <property type="entry name" value="ACYLTRANSFERASE"/>
    <property type="match status" value="1"/>
</dbReference>
<protein>
    <recommendedName>
        <fullName evidence="11">Acyltransferase</fullName>
        <ecNumber evidence="11">2.3.1.-</ecNumber>
    </recommendedName>
</protein>
<keyword evidence="6 11" id="KW-0256">Endoplasmic reticulum</keyword>
<organism evidence="12 13">
    <name type="scientific">Melipona bicolor</name>
    <dbReference type="NCBI Taxonomy" id="60889"/>
    <lineage>
        <taxon>Eukaryota</taxon>
        <taxon>Metazoa</taxon>
        <taxon>Ecdysozoa</taxon>
        <taxon>Arthropoda</taxon>
        <taxon>Hexapoda</taxon>
        <taxon>Insecta</taxon>
        <taxon>Pterygota</taxon>
        <taxon>Neoptera</taxon>
        <taxon>Endopterygota</taxon>
        <taxon>Hymenoptera</taxon>
        <taxon>Apocrita</taxon>
        <taxon>Aculeata</taxon>
        <taxon>Apoidea</taxon>
        <taxon>Anthophila</taxon>
        <taxon>Apidae</taxon>
        <taxon>Melipona</taxon>
    </lineage>
</organism>
<dbReference type="SUPFAM" id="SSF69593">
    <property type="entry name" value="Glycerol-3-phosphate (1)-acyltransferase"/>
    <property type="match status" value="1"/>
</dbReference>
<evidence type="ECO:0000256" key="9">
    <source>
        <dbReference type="ARBA" id="ARBA00023136"/>
    </source>
</evidence>
<dbReference type="GO" id="GO:0005789">
    <property type="term" value="C:endoplasmic reticulum membrane"/>
    <property type="evidence" value="ECO:0007669"/>
    <property type="project" value="UniProtKB-SubCell"/>
</dbReference>
<keyword evidence="9" id="KW-0472">Membrane</keyword>
<evidence type="ECO:0000256" key="3">
    <source>
        <dbReference type="ARBA" id="ARBA00022516"/>
    </source>
</evidence>